<dbReference type="InterPro" id="IPR011009">
    <property type="entry name" value="Kinase-like_dom_sf"/>
</dbReference>
<organism evidence="1 2">
    <name type="scientific">Cylindrotheca closterium</name>
    <dbReference type="NCBI Taxonomy" id="2856"/>
    <lineage>
        <taxon>Eukaryota</taxon>
        <taxon>Sar</taxon>
        <taxon>Stramenopiles</taxon>
        <taxon>Ochrophyta</taxon>
        <taxon>Bacillariophyta</taxon>
        <taxon>Bacillariophyceae</taxon>
        <taxon>Bacillariophycidae</taxon>
        <taxon>Bacillariales</taxon>
        <taxon>Bacillariaceae</taxon>
        <taxon>Cylindrotheca</taxon>
    </lineage>
</organism>
<reference evidence="1" key="1">
    <citation type="submission" date="2023-08" db="EMBL/GenBank/DDBJ databases">
        <authorList>
            <person name="Audoor S."/>
            <person name="Bilcke G."/>
        </authorList>
    </citation>
    <scope>NUCLEOTIDE SEQUENCE</scope>
</reference>
<dbReference type="Gene3D" id="3.90.1200.10">
    <property type="match status" value="1"/>
</dbReference>
<dbReference type="EMBL" id="CAKOGP040001013">
    <property type="protein sequence ID" value="CAJ1941461.1"/>
    <property type="molecule type" value="Genomic_DNA"/>
</dbReference>
<evidence type="ECO:0008006" key="3">
    <source>
        <dbReference type="Google" id="ProtNLM"/>
    </source>
</evidence>
<evidence type="ECO:0000313" key="1">
    <source>
        <dbReference type="EMBL" id="CAJ1941461.1"/>
    </source>
</evidence>
<accession>A0AAD2FHR1</accession>
<dbReference type="AlphaFoldDB" id="A0AAD2FHR1"/>
<protein>
    <recommendedName>
        <fullName evidence="3">Aminoglycoside phosphotransferase domain-containing protein</fullName>
    </recommendedName>
</protein>
<keyword evidence="2" id="KW-1185">Reference proteome</keyword>
<proteinExistence type="predicted"/>
<evidence type="ECO:0000313" key="2">
    <source>
        <dbReference type="Proteomes" id="UP001295423"/>
    </source>
</evidence>
<gene>
    <name evidence="1" type="ORF">CYCCA115_LOCUS7529</name>
</gene>
<comment type="caution">
    <text evidence="1">The sequence shown here is derived from an EMBL/GenBank/DDBJ whole genome shotgun (WGS) entry which is preliminary data.</text>
</comment>
<dbReference type="SUPFAM" id="SSF56112">
    <property type="entry name" value="Protein kinase-like (PK-like)"/>
    <property type="match status" value="1"/>
</dbReference>
<sequence>MNESKTLSLAIKKIIPYCNENSDHALLRKIGFALKSEKDELKGASLEGSTNYSFKIYLESDPSVALFAKVAFSYALWNPNREVKFGVERETMEFNMMRRFAESIGESAPVAKPYLCIDIDTSTRMLVCEFIESRLLANQFVEGTVDRRVLPKIASFVAELNLQSMNDPSLNEGIKDSYRSLYPTSKEAFGAMVNSKEENDDDHFLAYAKKVGTSRFSDIIDAMGREYEKSECLLHGDMHSLNILVEPFTENGFGEKGSFVLCDWEMAHAGVKGRDAGSFYAWPILSAFFLIGRGRRKEADDVLDCILQFWNEYERTLVKVGGAQKGAMPFHLVSEFAREKIWASVGLTGLRCLEYAFMKEEPHSTIEELQSWFGSLVSDQVELLCKVIKD</sequence>
<dbReference type="Proteomes" id="UP001295423">
    <property type="component" value="Unassembled WGS sequence"/>
</dbReference>
<name>A0AAD2FHR1_9STRA</name>